<evidence type="ECO:0000256" key="10">
    <source>
        <dbReference type="ARBA" id="ARBA00022679"/>
    </source>
</evidence>
<dbReference type="EMBL" id="VUNN01000005">
    <property type="protein sequence ID" value="MSU05944.1"/>
    <property type="molecule type" value="Genomic_DNA"/>
</dbReference>
<sequence>MTSNMKRIITGVIAIPLLIAIIVLLPQYNYLCFALLVLVVSIIGSYELHNILSKHVTGKLLFPPYLGSIQIIATYIQYAFYPFYNLSLYSLIGLIFIALAMEIKKGEVDNFKASIERISYTVLQIVYPNTFAIFFIKFCFLDNAWLYLLIFFALVFGSDTFAYFIGKLFGKNNKGIVKVSPNKSVAGFIAALVFPAIIGCLCGVFIKAFEVDGYLGFFLGLSTAAAAAIGDLVESVLKRSANMKDSGKIIPGRGGMLDSIDSLLFGAPVFIAFMHFMQYVA</sequence>
<keyword evidence="14" id="KW-0443">Lipid metabolism</keyword>
<evidence type="ECO:0000256" key="11">
    <source>
        <dbReference type="ARBA" id="ARBA00022692"/>
    </source>
</evidence>
<comment type="catalytic activity">
    <reaction evidence="1">
        <text>a 1,2-diacyl-sn-glycero-3-phosphate + CTP + H(+) = a CDP-1,2-diacyl-sn-glycerol + diphosphate</text>
        <dbReference type="Rhea" id="RHEA:16229"/>
        <dbReference type="ChEBI" id="CHEBI:15378"/>
        <dbReference type="ChEBI" id="CHEBI:33019"/>
        <dbReference type="ChEBI" id="CHEBI:37563"/>
        <dbReference type="ChEBI" id="CHEBI:58332"/>
        <dbReference type="ChEBI" id="CHEBI:58608"/>
        <dbReference type="EC" id="2.7.7.41"/>
    </reaction>
</comment>
<keyword evidence="12 25" id="KW-0548">Nucleotidyltransferase</keyword>
<keyword evidence="10 25" id="KW-0808">Transferase</keyword>
<evidence type="ECO:0000256" key="22">
    <source>
        <dbReference type="ARBA" id="ARBA00032743"/>
    </source>
</evidence>
<dbReference type="RefSeq" id="WP_154424877.1">
    <property type="nucleotide sequence ID" value="NZ_VUNN01000005.1"/>
</dbReference>
<feature type="transmembrane region" description="Helical" evidence="24">
    <location>
        <begin position="86"/>
        <end position="103"/>
    </location>
</feature>
<dbReference type="GO" id="GO:0005886">
    <property type="term" value="C:plasma membrane"/>
    <property type="evidence" value="ECO:0007669"/>
    <property type="project" value="UniProtKB-SubCell"/>
</dbReference>
<protein>
    <recommendedName>
        <fullName evidence="7">Phosphatidate cytidylyltransferase</fullName>
        <ecNumber evidence="6">2.7.7.41</ecNumber>
    </recommendedName>
    <alternativeName>
        <fullName evidence="20">CDP-DAG synthase</fullName>
    </alternativeName>
    <alternativeName>
        <fullName evidence="22">CDP-DG synthase</fullName>
    </alternativeName>
    <alternativeName>
        <fullName evidence="18">CDP-diacylglycerol synthase</fullName>
    </alternativeName>
    <alternativeName>
        <fullName evidence="21">CDP-diglyceride pyrophosphorylase</fullName>
    </alternativeName>
    <alternativeName>
        <fullName evidence="23">CDP-diglyceride synthase</fullName>
    </alternativeName>
    <alternativeName>
        <fullName evidence="19">CTP:phosphatidate cytidylyltransferase</fullName>
    </alternativeName>
</protein>
<evidence type="ECO:0000256" key="24">
    <source>
        <dbReference type="SAM" id="Phobius"/>
    </source>
</evidence>
<dbReference type="GO" id="GO:0004605">
    <property type="term" value="F:phosphatidate cytidylyltransferase activity"/>
    <property type="evidence" value="ECO:0007669"/>
    <property type="project" value="UniProtKB-EC"/>
</dbReference>
<comment type="caution">
    <text evidence="25">The sequence shown here is derived from an EMBL/GenBank/DDBJ whole genome shotgun (WGS) entry which is preliminary data.</text>
</comment>
<evidence type="ECO:0000256" key="17">
    <source>
        <dbReference type="ARBA" id="ARBA00023264"/>
    </source>
</evidence>
<evidence type="ECO:0000256" key="3">
    <source>
        <dbReference type="ARBA" id="ARBA00005119"/>
    </source>
</evidence>
<keyword evidence="16" id="KW-0594">Phospholipid biosynthesis</keyword>
<dbReference type="Pfam" id="PF01148">
    <property type="entry name" value="CTP_transf_1"/>
    <property type="match status" value="1"/>
</dbReference>
<keyword evidence="13 24" id="KW-1133">Transmembrane helix</keyword>
<evidence type="ECO:0000256" key="8">
    <source>
        <dbReference type="ARBA" id="ARBA00022475"/>
    </source>
</evidence>
<keyword evidence="9" id="KW-0444">Lipid biosynthesis</keyword>
<comment type="pathway">
    <text evidence="4">Lipid metabolism.</text>
</comment>
<evidence type="ECO:0000256" key="7">
    <source>
        <dbReference type="ARBA" id="ARBA00019373"/>
    </source>
</evidence>
<keyword evidence="17" id="KW-1208">Phospholipid metabolism</keyword>
<feature type="transmembrane region" description="Helical" evidence="24">
    <location>
        <begin position="115"/>
        <end position="138"/>
    </location>
</feature>
<feature type="transmembrane region" description="Helical" evidence="24">
    <location>
        <begin position="144"/>
        <end position="165"/>
    </location>
</feature>
<feature type="transmembrane region" description="Helical" evidence="24">
    <location>
        <begin position="185"/>
        <end position="208"/>
    </location>
</feature>
<feature type="transmembrane region" description="Helical" evidence="24">
    <location>
        <begin position="254"/>
        <end position="277"/>
    </location>
</feature>
<dbReference type="EC" id="2.7.7.41" evidence="6"/>
<proteinExistence type="inferred from homology"/>
<comment type="subcellular location">
    <subcellularLocation>
        <location evidence="2">Cell membrane</location>
        <topology evidence="2">Multi-pass membrane protein</topology>
    </subcellularLocation>
</comment>
<evidence type="ECO:0000256" key="13">
    <source>
        <dbReference type="ARBA" id="ARBA00022989"/>
    </source>
</evidence>
<evidence type="ECO:0000256" key="4">
    <source>
        <dbReference type="ARBA" id="ARBA00005189"/>
    </source>
</evidence>
<feature type="transmembrane region" description="Helical" evidence="24">
    <location>
        <begin position="7"/>
        <end position="24"/>
    </location>
</feature>
<organism evidence="25 26">
    <name type="scientific">Bullifex porci</name>
    <dbReference type="NCBI Taxonomy" id="2606638"/>
    <lineage>
        <taxon>Bacteria</taxon>
        <taxon>Pseudomonadati</taxon>
        <taxon>Spirochaetota</taxon>
        <taxon>Spirochaetia</taxon>
        <taxon>Spirochaetales</taxon>
        <taxon>Spirochaetaceae</taxon>
        <taxon>Bullifex</taxon>
    </lineage>
</organism>
<evidence type="ECO:0000256" key="1">
    <source>
        <dbReference type="ARBA" id="ARBA00001698"/>
    </source>
</evidence>
<evidence type="ECO:0000256" key="23">
    <source>
        <dbReference type="ARBA" id="ARBA00033406"/>
    </source>
</evidence>
<keyword evidence="11 24" id="KW-0812">Transmembrane</keyword>
<evidence type="ECO:0000256" key="15">
    <source>
        <dbReference type="ARBA" id="ARBA00023136"/>
    </source>
</evidence>
<evidence type="ECO:0000256" key="20">
    <source>
        <dbReference type="ARBA" id="ARBA00032253"/>
    </source>
</evidence>
<dbReference type="AlphaFoldDB" id="A0A7X2TPZ6"/>
<comment type="similarity">
    <text evidence="5">Belongs to the CDS family.</text>
</comment>
<keyword evidence="26" id="KW-1185">Reference proteome</keyword>
<feature type="transmembrane region" description="Helical" evidence="24">
    <location>
        <begin position="30"/>
        <end position="48"/>
    </location>
</feature>
<dbReference type="PANTHER" id="PTHR46382:SF1">
    <property type="entry name" value="PHOSPHATIDATE CYTIDYLYLTRANSFERASE"/>
    <property type="match status" value="1"/>
</dbReference>
<feature type="transmembrane region" description="Helical" evidence="24">
    <location>
        <begin position="214"/>
        <end position="233"/>
    </location>
</feature>
<keyword evidence="15 24" id="KW-0472">Membrane</keyword>
<evidence type="ECO:0000256" key="18">
    <source>
        <dbReference type="ARBA" id="ARBA00029893"/>
    </source>
</evidence>
<dbReference type="GO" id="GO:0016024">
    <property type="term" value="P:CDP-diacylglycerol biosynthetic process"/>
    <property type="evidence" value="ECO:0007669"/>
    <property type="project" value="TreeGrafter"/>
</dbReference>
<evidence type="ECO:0000256" key="9">
    <source>
        <dbReference type="ARBA" id="ARBA00022516"/>
    </source>
</evidence>
<evidence type="ECO:0000256" key="12">
    <source>
        <dbReference type="ARBA" id="ARBA00022695"/>
    </source>
</evidence>
<dbReference type="Proteomes" id="UP000460549">
    <property type="component" value="Unassembled WGS sequence"/>
</dbReference>
<evidence type="ECO:0000256" key="2">
    <source>
        <dbReference type="ARBA" id="ARBA00004651"/>
    </source>
</evidence>
<evidence type="ECO:0000256" key="21">
    <source>
        <dbReference type="ARBA" id="ARBA00032396"/>
    </source>
</evidence>
<evidence type="ECO:0000256" key="5">
    <source>
        <dbReference type="ARBA" id="ARBA00010185"/>
    </source>
</evidence>
<comment type="pathway">
    <text evidence="3">Phospholipid metabolism; CDP-diacylglycerol biosynthesis; CDP-diacylglycerol from sn-glycerol 3-phosphate: step 3/3.</text>
</comment>
<keyword evidence="8" id="KW-1003">Cell membrane</keyword>
<evidence type="ECO:0000313" key="25">
    <source>
        <dbReference type="EMBL" id="MSU05944.1"/>
    </source>
</evidence>
<gene>
    <name evidence="25" type="ORF">FYJ80_04010</name>
</gene>
<evidence type="ECO:0000256" key="16">
    <source>
        <dbReference type="ARBA" id="ARBA00023209"/>
    </source>
</evidence>
<name>A0A7X2TPZ6_9SPIO</name>
<evidence type="ECO:0000256" key="14">
    <source>
        <dbReference type="ARBA" id="ARBA00023098"/>
    </source>
</evidence>
<accession>A0A7X2TPZ6</accession>
<reference evidence="25 26" key="1">
    <citation type="submission" date="2019-08" db="EMBL/GenBank/DDBJ databases">
        <title>In-depth cultivation of the pig gut microbiome towards novel bacterial diversity and tailored functional studies.</title>
        <authorList>
            <person name="Wylensek D."/>
            <person name="Hitch T.C.A."/>
            <person name="Clavel T."/>
        </authorList>
    </citation>
    <scope>NUCLEOTIDE SEQUENCE [LARGE SCALE GENOMIC DNA]</scope>
    <source>
        <strain evidence="25 26">NM-380-WT-3C1</strain>
    </source>
</reference>
<dbReference type="PANTHER" id="PTHR46382">
    <property type="entry name" value="PHOSPHATIDATE CYTIDYLYLTRANSFERASE"/>
    <property type="match status" value="1"/>
</dbReference>
<evidence type="ECO:0000256" key="19">
    <source>
        <dbReference type="ARBA" id="ARBA00031825"/>
    </source>
</evidence>
<evidence type="ECO:0000256" key="6">
    <source>
        <dbReference type="ARBA" id="ARBA00012487"/>
    </source>
</evidence>
<evidence type="ECO:0000313" key="26">
    <source>
        <dbReference type="Proteomes" id="UP000460549"/>
    </source>
</evidence>